<proteinExistence type="predicted"/>
<feature type="signal peptide" evidence="5">
    <location>
        <begin position="1"/>
        <end position="28"/>
    </location>
</feature>
<feature type="compositionally biased region" description="Low complexity" evidence="4">
    <location>
        <begin position="1200"/>
        <end position="1216"/>
    </location>
</feature>
<sequence>MRLRSRVHLLLAIIHKTLLLFLHKTVTALMSQLVLPSVSVASTKPQASILPNVDNLSDAEMDLKWQMAMLTMRARRFLQRTGKNLGANGTTSIGFDMSKVECYNCRKRGHFAREYRSPRDTRNKDTQRRTVPVETSTSNALVSQCDGVGYNNQMFTSTVFDCDELNSFESDVSVPTSPVHDRYKSSEGYHAVPPSFTGTFMPPKPDLVFHDAPTVSETVPIVFNVEPSTTKPTKDISQSNRPSSPIIEDWVCDSEDESEGEPMPTQKEPSFVQTSEHVKTPRTSVKSIKHPKQAKNLRKDIPKCIVLTRSRLVPLNAARPVTTAVPQTNVKHQRPAKHVVNKPHSPIKRPINHIPAPKNSNFHQKITTVKAKQGNPQQALKDKDTECVVLSSDFKLPDENHVLLRDPRENNMYNVDLKNIVPSGDLRIKREFSVARTPQQNEVAERKNKTLIEAARTMLADSLLPIPFWAEAVNIACYVQNRVLVTMPHNKTPYELLIGRTPSIGFLRPFGCPVPILNTLDLLEKFDGKADEGFLVRYSVNSKDFKVFNSRTRIVQETLHINFLENQSNVARSGSKWLFDIDTLTQSMNYQAVVAGNQPNHNAGIQENFNACNVMKEVDPTQQYVLLPLWSTGSKDSQNTDAAFDDKENESEVHVSPSSSDKTKKHDEKAKREAKGKSPIDLSTGVRDLSDEFEEFFVNNTNKVNAASAPVTAVSLNSTNSTNSFNAAGPFNNVVSPNFEIGGKYSFVDPFQYPDDPDMPALEDIIYSDDKDDVGVEADFSNLETSITVSLIPTTRVYKDHPVTQFISDLSSAPQTRSMARMAKEQGGLTQINDEDFHTYYEEVFAPVARIEAIWLFLAYASFMDFMVYQMDVKSAFLYGTIKEKVYVCQPIGFEDLDYPDKVYKVVKALYGLHQAPRAWYETLANYLLENAFQRGNIDHTLFIKKKKGDILLVQVYVDDIMFGSTNKELCKAFEKLMKDKFQMTKILRKFGLTNGKSASTPIDTVKSLLKDPDGEDTVVATSLTEAEYVAAASCCAQVLWIQNQLLYYGLIITVVSYPLMLFGLTKDVVPLMLLDVDFLTAHTIHYALMVNPTIYVSCIKQFWASVLIMKSNDAMKLQALIDRKKVIILEDTIRQALRLDDADGIDCLPNKEIFAELARMRYEKPGLSGMNLVLLWLLLSSVLPQDDTELEEDEDNEVSAALTPPSPTPATTSPPQQECIPLPPQAQSARPSSPPQQQPTQTAGISESSMTLLNKLMKTCATLTQQLANLEQDKVAQALEIVKLKQRVRKLEKKRRTKHSWLKRLRKVGIAQRVESSNDTVMEDQEDDTDETEPAEVEEVLEVVTAAKLMTEVVTSATPITTAAQVPKASASRRRRGVVIQDPEEIATLVIMHSEVKSKDKGKGILIEEPKLLKGQAQIDMDEAFARSLDAELNANINWNDVMEQVKRREKQDNTVMRYQALKKKHVTEAQARKNIMIYLKNMAGFKMHFFKANDDDDLYTEATPLASKVPIIDYQIHHENNKPHYKIIRVDGTHKLFLSFITLLKNFDREDLETLWKLVKERFESTEP</sequence>
<feature type="chain" id="PRO_5026823891" evidence="5">
    <location>
        <begin position="29"/>
        <end position="1570"/>
    </location>
</feature>
<feature type="region of interest" description="Disordered" evidence="4">
    <location>
        <begin position="116"/>
        <end position="135"/>
    </location>
</feature>
<keyword evidence="3" id="KW-0175">Coiled coil</keyword>
<feature type="compositionally biased region" description="Basic and acidic residues" evidence="4">
    <location>
        <begin position="644"/>
        <end position="653"/>
    </location>
</feature>
<dbReference type="SUPFAM" id="SSF57756">
    <property type="entry name" value="Retrovirus zinc finger-like domains"/>
    <property type="match status" value="1"/>
</dbReference>
<feature type="region of interest" description="Disordered" evidence="4">
    <location>
        <begin position="636"/>
        <end position="683"/>
    </location>
</feature>
<evidence type="ECO:0000256" key="2">
    <source>
        <dbReference type="ARBA" id="ARBA00022801"/>
    </source>
</evidence>
<feature type="compositionally biased region" description="Acidic residues" evidence="4">
    <location>
        <begin position="1188"/>
        <end position="1198"/>
    </location>
</feature>
<dbReference type="Pfam" id="PF25597">
    <property type="entry name" value="SH3_retrovirus"/>
    <property type="match status" value="1"/>
</dbReference>
<dbReference type="InterPro" id="IPR013103">
    <property type="entry name" value="RVT_2"/>
</dbReference>
<dbReference type="GO" id="GO:0008270">
    <property type="term" value="F:zinc ion binding"/>
    <property type="evidence" value="ECO:0007669"/>
    <property type="project" value="InterPro"/>
</dbReference>
<evidence type="ECO:0000256" key="5">
    <source>
        <dbReference type="SAM" id="SignalP"/>
    </source>
</evidence>
<feature type="domain" description="Retroviral polymerase SH3-like" evidence="7">
    <location>
        <begin position="523"/>
        <end position="569"/>
    </location>
</feature>
<feature type="region of interest" description="Disordered" evidence="4">
    <location>
        <begin position="254"/>
        <end position="295"/>
    </location>
</feature>
<dbReference type="EMBL" id="BKCJ010001074">
    <property type="protein sequence ID" value="GEU38623.1"/>
    <property type="molecule type" value="Genomic_DNA"/>
</dbReference>
<dbReference type="Gene3D" id="4.10.60.10">
    <property type="entry name" value="Zinc finger, CCHC-type"/>
    <property type="match status" value="1"/>
</dbReference>
<evidence type="ECO:0000313" key="8">
    <source>
        <dbReference type="EMBL" id="GEU38623.1"/>
    </source>
</evidence>
<name>A0A6L2JNW1_TANCI</name>
<feature type="compositionally biased region" description="Acidic residues" evidence="4">
    <location>
        <begin position="1322"/>
        <end position="1336"/>
    </location>
</feature>
<reference evidence="8" key="1">
    <citation type="journal article" date="2019" name="Sci. Rep.">
        <title>Draft genome of Tanacetum cinerariifolium, the natural source of mosquito coil.</title>
        <authorList>
            <person name="Yamashiro T."/>
            <person name="Shiraishi A."/>
            <person name="Satake H."/>
            <person name="Nakayama K."/>
        </authorList>
    </citation>
    <scope>NUCLEOTIDE SEQUENCE</scope>
</reference>
<feature type="compositionally biased region" description="Basic and acidic residues" evidence="4">
    <location>
        <begin position="661"/>
        <end position="678"/>
    </location>
</feature>
<dbReference type="PANTHER" id="PTHR42648">
    <property type="entry name" value="TRANSPOSASE, PUTATIVE-RELATED"/>
    <property type="match status" value="1"/>
</dbReference>
<dbReference type="SUPFAM" id="SSF56672">
    <property type="entry name" value="DNA/RNA polymerases"/>
    <property type="match status" value="1"/>
</dbReference>
<protein>
    <submittedName>
        <fullName evidence="8">Putative ribonuclease H-like domain-containing protein</fullName>
    </submittedName>
</protein>
<feature type="compositionally biased region" description="Polar residues" evidence="4">
    <location>
        <begin position="267"/>
        <end position="286"/>
    </location>
</feature>
<comment type="caution">
    <text evidence="8">The sequence shown here is derived from an EMBL/GenBank/DDBJ whole genome shotgun (WGS) entry which is preliminary data.</text>
</comment>
<dbReference type="PANTHER" id="PTHR42648:SF32">
    <property type="entry name" value="RIBONUCLEASE H-LIKE DOMAIN, GAG-PRE-INTEGRASE DOMAIN PROTEIN-RELATED"/>
    <property type="match status" value="1"/>
</dbReference>
<feature type="compositionally biased region" description="Basic residues" evidence="4">
    <location>
        <begin position="335"/>
        <end position="351"/>
    </location>
</feature>
<dbReference type="GO" id="GO:0016787">
    <property type="term" value="F:hydrolase activity"/>
    <property type="evidence" value="ECO:0007669"/>
    <property type="project" value="UniProtKB-KW"/>
</dbReference>
<feature type="region of interest" description="Disordered" evidence="4">
    <location>
        <begin position="1188"/>
        <end position="1246"/>
    </location>
</feature>
<accession>A0A6L2JNW1</accession>
<feature type="region of interest" description="Disordered" evidence="4">
    <location>
        <begin position="1315"/>
        <end position="1336"/>
    </location>
</feature>
<feature type="compositionally biased region" description="Basic and acidic residues" evidence="4">
    <location>
        <begin position="116"/>
        <end position="128"/>
    </location>
</feature>
<dbReference type="InterPro" id="IPR012337">
    <property type="entry name" value="RNaseH-like_sf"/>
</dbReference>
<evidence type="ECO:0000256" key="1">
    <source>
        <dbReference type="ARBA" id="ARBA00022723"/>
    </source>
</evidence>
<feature type="region of interest" description="Disordered" evidence="4">
    <location>
        <begin position="335"/>
        <end position="359"/>
    </location>
</feature>
<feature type="domain" description="Reverse transcriptase Ty1/copia-type" evidence="6">
    <location>
        <begin position="827"/>
        <end position="986"/>
    </location>
</feature>
<dbReference type="InterPro" id="IPR036875">
    <property type="entry name" value="Znf_CCHC_sf"/>
</dbReference>
<dbReference type="InterPro" id="IPR036397">
    <property type="entry name" value="RNaseH_sf"/>
</dbReference>
<dbReference type="InterPro" id="IPR039537">
    <property type="entry name" value="Retrotran_Ty1/copia-like"/>
</dbReference>
<evidence type="ECO:0000256" key="3">
    <source>
        <dbReference type="SAM" id="Coils"/>
    </source>
</evidence>
<dbReference type="GO" id="GO:0003676">
    <property type="term" value="F:nucleic acid binding"/>
    <property type="evidence" value="ECO:0007669"/>
    <property type="project" value="InterPro"/>
</dbReference>
<dbReference type="Pfam" id="PF07727">
    <property type="entry name" value="RVT_2"/>
    <property type="match status" value="1"/>
</dbReference>
<keyword evidence="1" id="KW-0479">Metal-binding</keyword>
<keyword evidence="2" id="KW-0378">Hydrolase</keyword>
<evidence type="ECO:0000259" key="7">
    <source>
        <dbReference type="Pfam" id="PF25597"/>
    </source>
</evidence>
<dbReference type="Gene3D" id="3.30.420.10">
    <property type="entry name" value="Ribonuclease H-like superfamily/Ribonuclease H"/>
    <property type="match status" value="1"/>
</dbReference>
<organism evidence="8">
    <name type="scientific">Tanacetum cinerariifolium</name>
    <name type="common">Dalmatian daisy</name>
    <name type="synonym">Chrysanthemum cinerariifolium</name>
    <dbReference type="NCBI Taxonomy" id="118510"/>
    <lineage>
        <taxon>Eukaryota</taxon>
        <taxon>Viridiplantae</taxon>
        <taxon>Streptophyta</taxon>
        <taxon>Embryophyta</taxon>
        <taxon>Tracheophyta</taxon>
        <taxon>Spermatophyta</taxon>
        <taxon>Magnoliopsida</taxon>
        <taxon>eudicotyledons</taxon>
        <taxon>Gunneridae</taxon>
        <taxon>Pentapetalae</taxon>
        <taxon>asterids</taxon>
        <taxon>campanulids</taxon>
        <taxon>Asterales</taxon>
        <taxon>Asteraceae</taxon>
        <taxon>Asteroideae</taxon>
        <taxon>Anthemideae</taxon>
        <taxon>Anthemidinae</taxon>
        <taxon>Tanacetum</taxon>
    </lineage>
</organism>
<feature type="coiled-coil region" evidence="3">
    <location>
        <begin position="1254"/>
        <end position="1295"/>
    </location>
</feature>
<keyword evidence="5" id="KW-0732">Signal</keyword>
<dbReference type="InterPro" id="IPR043502">
    <property type="entry name" value="DNA/RNA_pol_sf"/>
</dbReference>
<dbReference type="SUPFAM" id="SSF53098">
    <property type="entry name" value="Ribonuclease H-like"/>
    <property type="match status" value="1"/>
</dbReference>
<evidence type="ECO:0000256" key="4">
    <source>
        <dbReference type="SAM" id="MobiDB-lite"/>
    </source>
</evidence>
<evidence type="ECO:0000259" key="6">
    <source>
        <dbReference type="Pfam" id="PF07727"/>
    </source>
</evidence>
<gene>
    <name evidence="8" type="ORF">Tci_010601</name>
</gene>
<dbReference type="InterPro" id="IPR057670">
    <property type="entry name" value="SH3_retrovirus"/>
</dbReference>